<feature type="region of interest" description="Disordered" evidence="1">
    <location>
        <begin position="1495"/>
        <end position="1517"/>
    </location>
</feature>
<evidence type="ECO:0000313" key="2">
    <source>
        <dbReference type="EMBL" id="KAF2232409.1"/>
    </source>
</evidence>
<reference evidence="2" key="1">
    <citation type="journal article" date="2020" name="Stud. Mycol.">
        <title>101 Dothideomycetes genomes: a test case for predicting lifestyles and emergence of pathogens.</title>
        <authorList>
            <person name="Haridas S."/>
            <person name="Albert R."/>
            <person name="Binder M."/>
            <person name="Bloem J."/>
            <person name="Labutti K."/>
            <person name="Salamov A."/>
            <person name="Andreopoulos B."/>
            <person name="Baker S."/>
            <person name="Barry K."/>
            <person name="Bills G."/>
            <person name="Bluhm B."/>
            <person name="Cannon C."/>
            <person name="Castanera R."/>
            <person name="Culley D."/>
            <person name="Daum C."/>
            <person name="Ezra D."/>
            <person name="Gonzalez J."/>
            <person name="Henrissat B."/>
            <person name="Kuo A."/>
            <person name="Liang C."/>
            <person name="Lipzen A."/>
            <person name="Lutzoni F."/>
            <person name="Magnuson J."/>
            <person name="Mondo S."/>
            <person name="Nolan M."/>
            <person name="Ohm R."/>
            <person name="Pangilinan J."/>
            <person name="Park H.-J."/>
            <person name="Ramirez L."/>
            <person name="Alfaro M."/>
            <person name="Sun H."/>
            <person name="Tritt A."/>
            <person name="Yoshinaga Y."/>
            <person name="Zwiers L.-H."/>
            <person name="Turgeon B."/>
            <person name="Goodwin S."/>
            <person name="Spatafora J."/>
            <person name="Crous P."/>
            <person name="Grigoriev I."/>
        </authorList>
    </citation>
    <scope>NUCLEOTIDE SEQUENCE</scope>
    <source>
        <strain evidence="2">Tuck. ex Michener</strain>
    </source>
</reference>
<evidence type="ECO:0000256" key="1">
    <source>
        <dbReference type="SAM" id="MobiDB-lite"/>
    </source>
</evidence>
<feature type="region of interest" description="Disordered" evidence="1">
    <location>
        <begin position="1440"/>
        <end position="1474"/>
    </location>
</feature>
<feature type="compositionally biased region" description="Basic and acidic residues" evidence="1">
    <location>
        <begin position="743"/>
        <end position="752"/>
    </location>
</feature>
<sequence length="1774" mass="196330">MTGPLPAPAHSPAPISPNLAQHSSESARLHDLELHDTAQAIPPRPPSPPRSPSPRLSDPSVMGSDDRQDIRKDKSQNAHHERATDEGARKPGQPARPSILPSASAPPGRLPRLLPHDVSQYVESSLPVAAITSTSTSLAELAHLIRLQRYQEQRRCQSRVRLHRWLVCSALSARLVHCGDLAHKTLVDHFRSEDKKSFAALYNAIHDVRSSCDATRRYALLEPDMDINRTKPASNERVTSFSTFMHEIPPKVRDELLHFISEIRINPDFLADRLVLLSQQELASLTAFRQTKDPIESVMPLHSRARNAPGNKSVSTNVPNPVERVLSLQRHDPLSALLHTIFANSAGPDSAEDLRRTDIWSTACARLITEHKPGGDKFVMAVLDAWTAMREWPGRSHLELYLMEILQDGHFLLEKAEEQSAKLRSQADTVSTKESIAAEDFYDRAVRRLFEVIDGEPGAGGLPAGALEIGTAIIRKLELSNSKSPRLAAPYFIVALWFFSTFLLNAIIHPESQSLMMGYHITEHARQRILKEVALRAQKLVLDVTYRWKEALPVLPEIRTHIENIVSRFKNTRSQVSKPVLLRAQAITSPRETVEVQPFLVISPADIVTLVNTLYPERRPPSMQSEQEIPRGLKSSASSISGLSLFQPKSSSGDASSILSLGASSMTSETTSREQLLDADSATTLREDTADQQKALASEDYGRKMRLACSEMSRALGFEATAGSCHPCAERWAVLYVSPDGKELKPRMRKDGEDDDDLDDESPESDSEDEGYSERIDLESDYHQLKEAITKLVEDYEIPKELAPEAESKGFSNRTTKSRRAPRILRARTSDLSTSGGKLASKNPYSSASLTNASAPAPPSTEIQRRSPGTVRDTSKQGREIPSETSSVLITMLEAAMNQSQARSDFVNAHLYYKTLLQLRRLTSPSLIRDGYAPLLHYFSRGPRDSLGRCTSAIEEFEAWFVWLKQSQERHDNTVQDMILRINTLRDKMWYITDVKNSASYEEAKNVAAALKTMSKPSQDGKPLHASKHRPISKTSSANFLLKTESQVLDLFAAKQDYGGLNKLSDEQSHITSKWIRQANLENFCKGEERIHRFCLEIDKCVNKLVGDGILEGPVLWSSELFRRDKDILDSGRQKGDLFLTGVGTLSISGEDEYEVQGRPNSRSLDFAPRPSSRDLRTVSARNTSQQSFDSSRWSTSRTSDIMDSQDYFGSLSPKPTIDSSTTFWSPFQTTVQSPTSATSIRPRTASSASGTVMLRNSAAVSDDKRRFLLDLKQAITGLLLSDLGTNVFGAGSETDAWFSGDLGEECLQRKEADDRRKKRLAKKKSMKSLKSSRIDHRSTPLETLGRQERGQSAVPVAMLQHGPEAIQSASEHSTSSDATARSSGTRQAKKEGVFEFPFNTAFQRLLHRFATHPNPFSKLNALYELELLIIASLSSRANRGSRRETLPTVPQSPTLGATPELSSREATVQNAPANTLNDAIANCESRRAFMLASEPVTKSSPHRHTSGTHSPTGPPSTDMIVEILQGLFRDASIRPKTLFRDLQYIASFVPAQLLDKTARGKAFWDAGLAALGLKQDVVRIMVEMADDIVAYHTNRRAYSTSSHAAATSSSTTTISTSASTSASALTPAPGPGSTSTTTTGAPTTTNTPSISAAHPTAAHADPADDELARYSMSDAARMLIITAKEGDAVAMRELATFYLTHPELLPRTTLPLTLPRDVFKEELEEVYRKKEDRQRCDPMTMCVAHHWMELSSRGGDALARKYLRARDEIERIP</sequence>
<feature type="region of interest" description="Disordered" evidence="1">
    <location>
        <begin position="1"/>
        <end position="112"/>
    </location>
</feature>
<dbReference type="Proteomes" id="UP000800092">
    <property type="component" value="Unassembled WGS sequence"/>
</dbReference>
<feature type="region of interest" description="Disordered" evidence="1">
    <location>
        <begin position="743"/>
        <end position="780"/>
    </location>
</feature>
<evidence type="ECO:0000313" key="3">
    <source>
        <dbReference type="Proteomes" id="UP000800092"/>
    </source>
</evidence>
<feature type="compositionally biased region" description="Basic residues" evidence="1">
    <location>
        <begin position="816"/>
        <end position="826"/>
    </location>
</feature>
<protein>
    <submittedName>
        <fullName evidence="2">Uncharacterized protein</fullName>
    </submittedName>
</protein>
<proteinExistence type="predicted"/>
<gene>
    <name evidence="2" type="ORF">EV356DRAFT_252706</name>
</gene>
<feature type="compositionally biased region" description="Basic and acidic residues" evidence="1">
    <location>
        <begin position="25"/>
        <end position="36"/>
    </location>
</feature>
<accession>A0A6A6H3E4</accession>
<feature type="compositionally biased region" description="Pro residues" evidence="1">
    <location>
        <begin position="1"/>
        <end position="15"/>
    </location>
</feature>
<organism evidence="2 3">
    <name type="scientific">Viridothelium virens</name>
    <name type="common">Speckled blister lichen</name>
    <name type="synonym">Trypethelium virens</name>
    <dbReference type="NCBI Taxonomy" id="1048519"/>
    <lineage>
        <taxon>Eukaryota</taxon>
        <taxon>Fungi</taxon>
        <taxon>Dikarya</taxon>
        <taxon>Ascomycota</taxon>
        <taxon>Pezizomycotina</taxon>
        <taxon>Dothideomycetes</taxon>
        <taxon>Dothideomycetes incertae sedis</taxon>
        <taxon>Trypetheliales</taxon>
        <taxon>Trypetheliaceae</taxon>
        <taxon>Viridothelium</taxon>
    </lineage>
</organism>
<keyword evidence="3" id="KW-1185">Reference proteome</keyword>
<feature type="compositionally biased region" description="Polar residues" evidence="1">
    <location>
        <begin position="1368"/>
        <end position="1387"/>
    </location>
</feature>
<feature type="compositionally biased region" description="Polar residues" evidence="1">
    <location>
        <begin position="1449"/>
        <end position="1474"/>
    </location>
</feature>
<feature type="compositionally biased region" description="Basic and acidic residues" evidence="1">
    <location>
        <begin position="1333"/>
        <end position="1350"/>
    </location>
</feature>
<dbReference type="EMBL" id="ML991816">
    <property type="protein sequence ID" value="KAF2232409.1"/>
    <property type="molecule type" value="Genomic_DNA"/>
</dbReference>
<dbReference type="PANTHER" id="PTHR42064">
    <property type="entry name" value="YALI0F28677P"/>
    <property type="match status" value="1"/>
</dbReference>
<feature type="region of interest" description="Disordered" evidence="1">
    <location>
        <begin position="1311"/>
        <end position="1353"/>
    </location>
</feature>
<dbReference type="OrthoDB" id="3548913at2759"/>
<feature type="region of interest" description="Disordered" evidence="1">
    <location>
        <begin position="1601"/>
        <end position="1664"/>
    </location>
</feature>
<feature type="region of interest" description="Disordered" evidence="1">
    <location>
        <begin position="665"/>
        <end position="697"/>
    </location>
</feature>
<feature type="compositionally biased region" description="Basic residues" evidence="1">
    <location>
        <begin position="1317"/>
        <end position="1328"/>
    </location>
</feature>
<feature type="region of interest" description="Disordered" evidence="1">
    <location>
        <begin position="1153"/>
        <end position="1197"/>
    </location>
</feature>
<feature type="compositionally biased region" description="Polar residues" evidence="1">
    <location>
        <begin position="843"/>
        <end position="854"/>
    </location>
</feature>
<feature type="compositionally biased region" description="Acidic residues" evidence="1">
    <location>
        <begin position="753"/>
        <end position="771"/>
    </location>
</feature>
<name>A0A6A6H3E4_VIRVR</name>
<feature type="compositionally biased region" description="Low complexity" evidence="1">
    <location>
        <begin position="1601"/>
        <end position="1661"/>
    </location>
</feature>
<dbReference type="PANTHER" id="PTHR42064:SF1">
    <property type="entry name" value="YALI0F28677P"/>
    <property type="match status" value="1"/>
</dbReference>
<feature type="compositionally biased region" description="Low complexity" evidence="1">
    <location>
        <begin position="1185"/>
        <end position="1197"/>
    </location>
</feature>
<feature type="compositionally biased region" description="Pro residues" evidence="1">
    <location>
        <begin position="42"/>
        <end position="52"/>
    </location>
</feature>
<feature type="compositionally biased region" description="Basic and acidic residues" evidence="1">
    <location>
        <begin position="64"/>
        <end position="89"/>
    </location>
</feature>
<feature type="compositionally biased region" description="Basic and acidic residues" evidence="1">
    <location>
        <begin position="873"/>
        <end position="882"/>
    </location>
</feature>
<feature type="region of interest" description="Disordered" evidence="1">
    <location>
        <begin position="804"/>
        <end position="883"/>
    </location>
</feature>
<feature type="region of interest" description="Disordered" evidence="1">
    <location>
        <begin position="1366"/>
        <end position="1389"/>
    </location>
</feature>